<accession>E6MJZ8</accession>
<feature type="region of interest" description="Disordered" evidence="1">
    <location>
        <begin position="31"/>
        <end position="50"/>
    </location>
</feature>
<proteinExistence type="predicted"/>
<evidence type="ECO:0000313" key="3">
    <source>
        <dbReference type="Proteomes" id="UP000004754"/>
    </source>
</evidence>
<dbReference type="Proteomes" id="UP000004754">
    <property type="component" value="Unassembled WGS sequence"/>
</dbReference>
<dbReference type="AlphaFoldDB" id="E6MJZ8"/>
<protein>
    <submittedName>
        <fullName evidence="2">Uncharacterized protein</fullName>
    </submittedName>
</protein>
<organism evidence="2 3">
    <name type="scientific">Pseudoramibacter alactolyticus ATCC 23263</name>
    <dbReference type="NCBI Taxonomy" id="887929"/>
    <lineage>
        <taxon>Bacteria</taxon>
        <taxon>Bacillati</taxon>
        <taxon>Bacillota</taxon>
        <taxon>Clostridia</taxon>
        <taxon>Eubacteriales</taxon>
        <taxon>Eubacteriaceae</taxon>
        <taxon>Pseudoramibacter</taxon>
    </lineage>
</organism>
<sequence length="50" mass="5590">MKKIIRKITTALAGFGPAAFGAAMLARRTRFKKGKTKSRRRPWIITTPST</sequence>
<dbReference type="STRING" id="887929.HMP0721_2333"/>
<gene>
    <name evidence="2" type="ORF">HMP0721_2333</name>
</gene>
<keyword evidence="3" id="KW-1185">Reference proteome</keyword>
<comment type="caution">
    <text evidence="2">The sequence shown here is derived from an EMBL/GenBank/DDBJ whole genome shotgun (WGS) entry which is preliminary data.</text>
</comment>
<evidence type="ECO:0000313" key="2">
    <source>
        <dbReference type="EMBL" id="EFV00517.1"/>
    </source>
</evidence>
<evidence type="ECO:0000256" key="1">
    <source>
        <dbReference type="SAM" id="MobiDB-lite"/>
    </source>
</evidence>
<dbReference type="EMBL" id="AEQN01000033">
    <property type="protein sequence ID" value="EFV00517.1"/>
    <property type="molecule type" value="Genomic_DNA"/>
</dbReference>
<reference evidence="2 3" key="1">
    <citation type="submission" date="2010-12" db="EMBL/GenBank/DDBJ databases">
        <authorList>
            <person name="Muzny D."/>
            <person name="Qin X."/>
            <person name="Deng J."/>
            <person name="Jiang H."/>
            <person name="Liu Y."/>
            <person name="Qu J."/>
            <person name="Song X.-Z."/>
            <person name="Zhang L."/>
            <person name="Thornton R."/>
            <person name="Coyle M."/>
            <person name="Francisco L."/>
            <person name="Jackson L."/>
            <person name="Javaid M."/>
            <person name="Korchina V."/>
            <person name="Kovar C."/>
            <person name="Mata R."/>
            <person name="Mathew T."/>
            <person name="Ngo R."/>
            <person name="Nguyen L."/>
            <person name="Nguyen N."/>
            <person name="Okwuonu G."/>
            <person name="Ongeri F."/>
            <person name="Pham C."/>
            <person name="Simmons D."/>
            <person name="Wilczek-Boney K."/>
            <person name="Hale W."/>
            <person name="Jakkamsetti A."/>
            <person name="Pham P."/>
            <person name="Ruth R."/>
            <person name="San Lucas F."/>
            <person name="Warren J."/>
            <person name="Zhang J."/>
            <person name="Zhao Z."/>
            <person name="Zhou C."/>
            <person name="Zhu D."/>
            <person name="Lee S."/>
            <person name="Bess C."/>
            <person name="Blankenburg K."/>
            <person name="Forbes L."/>
            <person name="Fu Q."/>
            <person name="Gubbala S."/>
            <person name="Hirani K."/>
            <person name="Jayaseelan J.C."/>
            <person name="Lara F."/>
            <person name="Munidasa M."/>
            <person name="Palculict T."/>
            <person name="Patil S."/>
            <person name="Pu L.-L."/>
            <person name="Saada N."/>
            <person name="Tang L."/>
            <person name="Weissenberger G."/>
            <person name="Zhu Y."/>
            <person name="Hemphill L."/>
            <person name="Shang Y."/>
            <person name="Youmans B."/>
            <person name="Ayvaz T."/>
            <person name="Ross M."/>
            <person name="Santibanez J."/>
            <person name="Aqrawi P."/>
            <person name="Gross S."/>
            <person name="Joshi V."/>
            <person name="Fowler G."/>
            <person name="Nazareth L."/>
            <person name="Reid J."/>
            <person name="Worley K."/>
            <person name="Petrosino J."/>
            <person name="Highlander S."/>
            <person name="Gibbs R."/>
        </authorList>
    </citation>
    <scope>NUCLEOTIDE SEQUENCE [LARGE SCALE GENOMIC DNA]</scope>
    <source>
        <strain evidence="2 3">ATCC 23263</strain>
    </source>
</reference>
<dbReference type="HOGENOM" id="CLU_3121614_0_0_9"/>
<dbReference type="RefSeq" id="WP_006599755.1">
    <property type="nucleotide sequence ID" value="NZ_GL622359.1"/>
</dbReference>
<name>E6MJZ8_9FIRM</name>
<feature type="compositionally biased region" description="Basic residues" evidence="1">
    <location>
        <begin position="31"/>
        <end position="42"/>
    </location>
</feature>